<feature type="transmembrane region" description="Helical" evidence="1">
    <location>
        <begin position="289"/>
        <end position="306"/>
    </location>
</feature>
<feature type="transmembrane region" description="Helical" evidence="1">
    <location>
        <begin position="194"/>
        <end position="210"/>
    </location>
</feature>
<organism evidence="2 3">
    <name type="scientific">Anaerobacillus alkalidiazotrophicus</name>
    <dbReference type="NCBI Taxonomy" id="472963"/>
    <lineage>
        <taxon>Bacteria</taxon>
        <taxon>Bacillati</taxon>
        <taxon>Bacillota</taxon>
        <taxon>Bacilli</taxon>
        <taxon>Bacillales</taxon>
        <taxon>Bacillaceae</taxon>
        <taxon>Anaerobacillus</taxon>
    </lineage>
</organism>
<reference evidence="2 3" key="1">
    <citation type="submission" date="2016-10" db="EMBL/GenBank/DDBJ databases">
        <title>Draft genome sequences of four alkaliphilic bacteria belonging to the Anaerobacillus genus.</title>
        <authorList>
            <person name="Bassil N.M."/>
            <person name="Lloyd J.R."/>
        </authorList>
    </citation>
    <scope>NUCLEOTIDE SEQUENCE [LARGE SCALE GENOMIC DNA]</scope>
    <source>
        <strain evidence="2 3">DSM 22531</strain>
    </source>
</reference>
<accession>A0A1S2M858</accession>
<dbReference type="AlphaFoldDB" id="A0A1S2M858"/>
<keyword evidence="1" id="KW-1133">Transmembrane helix</keyword>
<proteinExistence type="predicted"/>
<dbReference type="Proteomes" id="UP000180057">
    <property type="component" value="Unassembled WGS sequence"/>
</dbReference>
<feature type="transmembrane region" description="Helical" evidence="1">
    <location>
        <begin position="357"/>
        <end position="375"/>
    </location>
</feature>
<keyword evidence="3" id="KW-1185">Reference proteome</keyword>
<name>A0A1S2M858_9BACI</name>
<feature type="transmembrane region" description="Helical" evidence="1">
    <location>
        <begin position="381"/>
        <end position="399"/>
    </location>
</feature>
<evidence type="ECO:0000313" key="3">
    <source>
        <dbReference type="Proteomes" id="UP000180057"/>
    </source>
</evidence>
<feature type="transmembrane region" description="Helical" evidence="1">
    <location>
        <begin position="169"/>
        <end position="188"/>
    </location>
</feature>
<dbReference type="EMBL" id="MLQS01000008">
    <property type="protein sequence ID" value="OIJ20683.1"/>
    <property type="molecule type" value="Genomic_DNA"/>
</dbReference>
<protein>
    <submittedName>
        <fullName evidence="2">Uncharacterized protein</fullName>
    </submittedName>
</protein>
<evidence type="ECO:0000256" key="1">
    <source>
        <dbReference type="SAM" id="Phobius"/>
    </source>
</evidence>
<keyword evidence="1" id="KW-0472">Membrane</keyword>
<dbReference type="InterPro" id="IPR010288">
    <property type="entry name" value="EcsB_ABC"/>
</dbReference>
<keyword evidence="1" id="KW-0812">Transmembrane</keyword>
<dbReference type="GO" id="GO:0016020">
    <property type="term" value="C:membrane"/>
    <property type="evidence" value="ECO:0007669"/>
    <property type="project" value="InterPro"/>
</dbReference>
<dbReference type="Pfam" id="PF05975">
    <property type="entry name" value="EcsB"/>
    <property type="match status" value="1"/>
</dbReference>
<comment type="caution">
    <text evidence="2">The sequence shown here is derived from an EMBL/GenBank/DDBJ whole genome shotgun (WGS) entry which is preliminary data.</text>
</comment>
<feature type="transmembrane region" description="Helical" evidence="1">
    <location>
        <begin position="312"/>
        <end position="330"/>
    </location>
</feature>
<sequence>MTSVKQLFFLRLKKEWGYQYGVWKTAVDWVVWLYILIPGLGILGYHYYLLWEGTAEWISQFPVQFFWLPLFLLSRIGTVRLFIREGDLLFLRQRSNWYYPLLQLGVSYTLVRNALVLTSFAILLLPIWLIYIGASNTEIIIALCFGFLFQLFSQLGRQLLALRYRRWRLTLYNMLFLMVTFLLFQMFFLGNKTIQAILFLGFAFACYWLLRKRLHLTSTFFEDCLRENHERLKLASIFISASGYKLEKKQRKRPWFLFAKSTILFKERIPSNLLAELFIKFTLRNKSKIYSILQITGIGVVAILITPVWLKWVIFVVCLFSVIQFIKWSWRDMRTQSFFKHFPLQDEENLLPGLRKAIFLLGLPSCMILGLVTGWGGGSLLLGGVTAILSPLFSYFFFIKDSLLN</sequence>
<gene>
    <name evidence="2" type="ORF">BKP45_08550</name>
</gene>
<feature type="transmembrane region" description="Helical" evidence="1">
    <location>
        <begin position="21"/>
        <end position="45"/>
    </location>
</feature>
<evidence type="ECO:0000313" key="2">
    <source>
        <dbReference type="EMBL" id="OIJ20683.1"/>
    </source>
</evidence>
<feature type="transmembrane region" description="Helical" evidence="1">
    <location>
        <begin position="65"/>
        <end position="83"/>
    </location>
</feature>
<dbReference type="OrthoDB" id="2448479at2"/>
<dbReference type="RefSeq" id="WP_071389312.1">
    <property type="nucleotide sequence ID" value="NZ_MLQS01000008.1"/>
</dbReference>